<evidence type="ECO:0000313" key="7">
    <source>
        <dbReference type="Proteomes" id="UP000296733"/>
    </source>
</evidence>
<dbReference type="GO" id="GO:0016853">
    <property type="term" value="F:isomerase activity"/>
    <property type="evidence" value="ECO:0007669"/>
    <property type="project" value="UniProtKB-KW"/>
</dbReference>
<dbReference type="Proteomes" id="UP000236740">
    <property type="component" value="Unassembled WGS sequence"/>
</dbReference>
<evidence type="ECO:0000256" key="3">
    <source>
        <dbReference type="RuleBase" id="RU003707"/>
    </source>
</evidence>
<evidence type="ECO:0000313" key="6">
    <source>
        <dbReference type="Proteomes" id="UP000236740"/>
    </source>
</evidence>
<proteinExistence type="inferred from homology"/>
<dbReference type="EMBL" id="FNVN01000005">
    <property type="protein sequence ID" value="SEG62226.1"/>
    <property type="molecule type" value="Genomic_DNA"/>
</dbReference>
<dbReference type="PANTHER" id="PTHR11941:SF54">
    <property type="entry name" value="ENOYL-COA HYDRATASE, MITOCHONDRIAL"/>
    <property type="match status" value="1"/>
</dbReference>
<dbReference type="InterPro" id="IPR014748">
    <property type="entry name" value="Enoyl-CoA_hydra_C"/>
</dbReference>
<reference evidence="4 7" key="2">
    <citation type="journal article" date="2019" name="Nat. Commun.">
        <title>A new type of DNA phosphorothioation-based antiviral system in archaea.</title>
        <authorList>
            <person name="Xiong L."/>
            <person name="Liu S."/>
            <person name="Chen S."/>
            <person name="Xiao Y."/>
            <person name="Zhu B."/>
            <person name="Gao Y."/>
            <person name="Zhang Y."/>
            <person name="Chen B."/>
            <person name="Luo J."/>
            <person name="Deng Z."/>
            <person name="Chen X."/>
            <person name="Wang L."/>
            <person name="Chen S."/>
        </authorList>
    </citation>
    <scope>NUCLEOTIDE SEQUENCE [LARGE SCALE GENOMIC DNA]</scope>
    <source>
        <strain evidence="4 7">CGMCC 1.10331</strain>
        <plasmid evidence="4 7">unnamed2</plasmid>
    </source>
</reference>
<dbReference type="Gene3D" id="3.90.226.10">
    <property type="entry name" value="2-enoyl-CoA Hydratase, Chain A, domain 1"/>
    <property type="match status" value="1"/>
</dbReference>
<dbReference type="GO" id="GO:0016836">
    <property type="term" value="F:hydro-lyase activity"/>
    <property type="evidence" value="ECO:0007669"/>
    <property type="project" value="UniProtKB-ARBA"/>
</dbReference>
<keyword evidence="6" id="KW-1185">Reference proteome</keyword>
<dbReference type="InterPro" id="IPR018376">
    <property type="entry name" value="Enoyl-CoA_hyd/isom_CS"/>
</dbReference>
<dbReference type="Proteomes" id="UP000296733">
    <property type="component" value="Plasmid unnamed2"/>
</dbReference>
<geneLocation type="plasmid" evidence="4">
    <name>unnamed2</name>
</geneLocation>
<dbReference type="KEGG" id="hlm:DV707_16895"/>
<dbReference type="Gene3D" id="1.10.12.10">
    <property type="entry name" value="Lyase 2-enoyl-coa Hydratase, Chain A, domain 2"/>
    <property type="match status" value="1"/>
</dbReference>
<dbReference type="FunFam" id="3.90.226.10:FF:000009">
    <property type="entry name" value="Carnitinyl-CoA dehydratase"/>
    <property type="match status" value="1"/>
</dbReference>
<dbReference type="PANTHER" id="PTHR11941">
    <property type="entry name" value="ENOYL-COA HYDRATASE-RELATED"/>
    <property type="match status" value="1"/>
</dbReference>
<protein>
    <submittedName>
        <fullName evidence="4">Enoyl-CoA hydratase/isomerase family protein</fullName>
    </submittedName>
    <submittedName>
        <fullName evidence="5">Short chain enoyl-CoA hydratase</fullName>
    </submittedName>
</protein>
<evidence type="ECO:0000256" key="2">
    <source>
        <dbReference type="ARBA" id="ARBA00023239"/>
    </source>
</evidence>
<evidence type="ECO:0000313" key="5">
    <source>
        <dbReference type="EMBL" id="SEG62226.1"/>
    </source>
</evidence>
<dbReference type="SUPFAM" id="SSF52096">
    <property type="entry name" value="ClpP/crotonase"/>
    <property type="match status" value="1"/>
</dbReference>
<dbReference type="InterPro" id="IPR001753">
    <property type="entry name" value="Enoyl-CoA_hydra/iso"/>
</dbReference>
<dbReference type="GO" id="GO:0006635">
    <property type="term" value="P:fatty acid beta-oxidation"/>
    <property type="evidence" value="ECO:0007669"/>
    <property type="project" value="TreeGrafter"/>
</dbReference>
<dbReference type="Pfam" id="PF00378">
    <property type="entry name" value="ECH_1"/>
    <property type="match status" value="1"/>
</dbReference>
<dbReference type="FunFam" id="1.10.12.10:FF:000001">
    <property type="entry name" value="Probable enoyl-CoA hydratase, mitochondrial"/>
    <property type="match status" value="1"/>
</dbReference>
<sequence length="258" mass="27862">MSSPVHVEWDENVGVITIDRPDQLNALTTEVNNLIFDHLTQLEEVGVTAIILETTGDRAFVAGADLKEIHGMPDREFEAYQKNARKTNDYIREHPALVVAAVDGLAYGGGCELALVSDVVVADESAEFAVPEVKLGLVPGGGATQRLPDVVGPKKAKEMLTTGKPISATEAKECGFVTRLVETGSANEAAQDLATEVTKNAPLAVQEAKRLVNSSRNTPMETGLSYEQEVTFTLYNTEDTQEGIDAFINDREPSFEGR</sequence>
<accession>A0A1H6BPT7</accession>
<dbReference type="InterPro" id="IPR029045">
    <property type="entry name" value="ClpP/crotonase-like_dom_sf"/>
</dbReference>
<keyword evidence="4" id="KW-0614">Plasmid</keyword>
<keyword evidence="4" id="KW-0413">Isomerase</keyword>
<dbReference type="PROSITE" id="PS00166">
    <property type="entry name" value="ENOYL_COA_HYDRATASE"/>
    <property type="match status" value="1"/>
</dbReference>
<organism evidence="5 6">
    <name type="scientific">Halobellus limi</name>
    <dbReference type="NCBI Taxonomy" id="699433"/>
    <lineage>
        <taxon>Archaea</taxon>
        <taxon>Methanobacteriati</taxon>
        <taxon>Methanobacteriota</taxon>
        <taxon>Stenosarchaea group</taxon>
        <taxon>Halobacteria</taxon>
        <taxon>Halobacteriales</taxon>
        <taxon>Haloferacaceae</taxon>
        <taxon>Halobellus</taxon>
    </lineage>
</organism>
<keyword evidence="2" id="KW-0456">Lyase</keyword>
<gene>
    <name evidence="4" type="ORF">DV707_16895</name>
    <name evidence="5" type="ORF">SAMN04488133_2884</name>
</gene>
<dbReference type="GeneID" id="39859800"/>
<dbReference type="EMBL" id="CP031313">
    <property type="protein sequence ID" value="QCC49414.1"/>
    <property type="molecule type" value="Genomic_DNA"/>
</dbReference>
<dbReference type="OrthoDB" id="27846at2157"/>
<name>A0A1H6BPT7_9EURY</name>
<dbReference type="CDD" id="cd06558">
    <property type="entry name" value="crotonase-like"/>
    <property type="match status" value="1"/>
</dbReference>
<dbReference type="AlphaFoldDB" id="A0A1H6BPT7"/>
<evidence type="ECO:0000313" key="4">
    <source>
        <dbReference type="EMBL" id="QCC49414.1"/>
    </source>
</evidence>
<reference evidence="5 6" key="1">
    <citation type="submission" date="2016-10" db="EMBL/GenBank/DDBJ databases">
        <authorList>
            <person name="de Groot N.N."/>
        </authorList>
    </citation>
    <scope>NUCLEOTIDE SEQUENCE [LARGE SCALE GENOMIC DNA]</scope>
    <source>
        <strain evidence="5 6">CGMCC 1.10331</strain>
    </source>
</reference>
<comment type="similarity">
    <text evidence="1 3">Belongs to the enoyl-CoA hydratase/isomerase family.</text>
</comment>
<evidence type="ECO:0000256" key="1">
    <source>
        <dbReference type="ARBA" id="ARBA00005254"/>
    </source>
</evidence>
<dbReference type="RefSeq" id="WP_103992566.1">
    <property type="nucleotide sequence ID" value="NZ_CP031313.1"/>
</dbReference>